<keyword evidence="5" id="KW-0090">Biological rhythms</keyword>
<dbReference type="OMA" id="NNCQDIT"/>
<dbReference type="SUPFAM" id="SSF52172">
    <property type="entry name" value="CheY-like"/>
    <property type="match status" value="1"/>
</dbReference>
<feature type="region of interest" description="Disordered" evidence="9">
    <location>
        <begin position="206"/>
        <end position="280"/>
    </location>
</feature>
<feature type="compositionally biased region" description="Low complexity" evidence="9">
    <location>
        <begin position="667"/>
        <end position="679"/>
    </location>
</feature>
<comment type="caution">
    <text evidence="8">Lacks conserved residue(s) required for the propagation of feature annotation.</text>
</comment>
<sequence length="733" mass="80131">MMTDRNEKLVEGQEANGHLQDVSARDGVGNSGGGTSKFGGEGSGINKTGDVKDGSEGGMQVFEQQRSQGSSVNWERFLHVRTIKVLLVENDDSTRHVVAALLRNLSYEVMVAANGVQAWRILEDLSNQIDIVLTEVVMPSLSGVGLLCRIMSHKMRKNIPVIMMSSHDSMGLVFTCLSKGAVDFLSKPIRKNELKNLWQHIWRRCHSSSGSGSESGTYTQKSVKSRSGLKSERSRSMSTGSETDGIDEDSDSQSSWTKGVDSSQAMSARDQRTKSSDSTCAQLCSNAETGTETMAPAIRYKEYKEDDEQFDNVRQRKDLAIGKSNMVELQLNNPNEVPFKSADTNKLSYSNPNKTRRGKDLVNHSGHPSNKDKAIITNNPSLQMNSEDLAKTRKGKNKALDNPKDEPEIELNLKRPRVAKDIGKAIETDHNVSRHSDLSAISRINATLNGCKTRDGINVSGSLETVKNESDIRVCPKGNIFCPSPGGVNHNVDMGSVTDKLSINPAVISRDKVTSSEKLEATSAINDLNLLSVFARTEMDLNCQPQQIILVKTDDLASPALLTPIRGSPRELPIQHIHHHHHVHHFHNIDREQPLSNNEDLSYKKLTEESAQLRSLNVFVGPVEGNPGNCSLNKSGSGSKHGSNGQNGSSTVVHAGGTNVESDIHIAGKSGSGDASESGSGKRMDQSRSGHREASLIKSRQKEPRFGNKVMMLNTKLLEHDSSVYSNKFSHII</sequence>
<dbReference type="SMART" id="SM00448">
    <property type="entry name" value="REC"/>
    <property type="match status" value="1"/>
</dbReference>
<feature type="region of interest" description="Disordered" evidence="9">
    <location>
        <begin position="1"/>
        <end position="57"/>
    </location>
</feature>
<feature type="compositionally biased region" description="Low complexity" evidence="9">
    <location>
        <begin position="207"/>
        <end position="216"/>
    </location>
</feature>
<dbReference type="PROSITE" id="PS50110">
    <property type="entry name" value="RESPONSE_REGULATORY"/>
    <property type="match status" value="1"/>
</dbReference>
<keyword evidence="4" id="KW-0805">Transcription regulation</keyword>
<feature type="region of interest" description="Disordered" evidence="9">
    <location>
        <begin position="333"/>
        <end position="376"/>
    </location>
</feature>
<comment type="caution">
    <text evidence="11">The sequence shown here is derived from an EMBL/GenBank/DDBJ whole genome shotgun (WGS) entry which is preliminary data.</text>
</comment>
<feature type="compositionally biased region" description="Basic and acidic residues" evidence="9">
    <location>
        <begin position="680"/>
        <end position="703"/>
    </location>
</feature>
<dbReference type="FunFam" id="3.40.50.2300:FF:000214">
    <property type="entry name" value="Two-component response regulator-like PRR37"/>
    <property type="match status" value="1"/>
</dbReference>
<reference evidence="11" key="1">
    <citation type="journal article" date="2016" name="Nat. Genet.">
        <title>A high-quality carrot genome assembly provides new insights into carotenoid accumulation and asterid genome evolution.</title>
        <authorList>
            <person name="Iorizzo M."/>
            <person name="Ellison S."/>
            <person name="Senalik D."/>
            <person name="Zeng P."/>
            <person name="Satapoomin P."/>
            <person name="Huang J."/>
            <person name="Bowman M."/>
            <person name="Iovene M."/>
            <person name="Sanseverino W."/>
            <person name="Cavagnaro P."/>
            <person name="Yildiz M."/>
            <person name="Macko-Podgorni A."/>
            <person name="Moranska E."/>
            <person name="Grzebelus E."/>
            <person name="Grzebelus D."/>
            <person name="Ashrafi H."/>
            <person name="Zheng Z."/>
            <person name="Cheng S."/>
            <person name="Spooner D."/>
            <person name="Van Deynze A."/>
            <person name="Simon P."/>
        </authorList>
    </citation>
    <scope>NUCLEOTIDE SEQUENCE [LARGE SCALE GENOMIC DNA]</scope>
    <source>
        <tissue evidence="11">Leaf</tissue>
    </source>
</reference>
<dbReference type="Pfam" id="PF00072">
    <property type="entry name" value="Response_reg"/>
    <property type="match status" value="1"/>
</dbReference>
<dbReference type="GO" id="GO:0045892">
    <property type="term" value="P:negative regulation of DNA-templated transcription"/>
    <property type="evidence" value="ECO:0007669"/>
    <property type="project" value="UniProtKB-ARBA"/>
</dbReference>
<name>A0A162A8L7_DAUCS</name>
<keyword evidence="3" id="KW-0902">Two-component regulatory system</keyword>
<accession>A0A162A8L7</accession>
<feature type="compositionally biased region" description="Gly residues" evidence="9">
    <location>
        <begin position="29"/>
        <end position="43"/>
    </location>
</feature>
<dbReference type="GO" id="GO:0010017">
    <property type="term" value="P:red or far-red light signaling pathway"/>
    <property type="evidence" value="ECO:0007669"/>
    <property type="project" value="UniProtKB-ARBA"/>
</dbReference>
<dbReference type="Gramene" id="KZM97682">
    <property type="protein sequence ID" value="KZM97682"/>
    <property type="gene ID" value="DCAR_014956"/>
</dbReference>
<feature type="compositionally biased region" description="Polar residues" evidence="9">
    <location>
        <begin position="342"/>
        <end position="353"/>
    </location>
</feature>
<proteinExistence type="inferred from homology"/>
<dbReference type="PANTHER" id="PTHR43874:SF125">
    <property type="entry name" value="TWO-COMPONENT RESPONSE REGULATOR-LIKE APRR7"/>
    <property type="match status" value="1"/>
</dbReference>
<dbReference type="STRING" id="79200.A0A162A8L7"/>
<dbReference type="GO" id="GO:0007623">
    <property type="term" value="P:circadian rhythm"/>
    <property type="evidence" value="ECO:0007669"/>
    <property type="project" value="UniProtKB-ARBA"/>
</dbReference>
<dbReference type="GO" id="GO:0000160">
    <property type="term" value="P:phosphorelay signal transduction system"/>
    <property type="evidence" value="ECO:0007669"/>
    <property type="project" value="UniProtKB-KW"/>
</dbReference>
<dbReference type="AlphaFoldDB" id="A0A162A8L7"/>
<keyword evidence="6" id="KW-0804">Transcription</keyword>
<evidence type="ECO:0000259" key="10">
    <source>
        <dbReference type="PROSITE" id="PS50110"/>
    </source>
</evidence>
<evidence type="ECO:0000256" key="9">
    <source>
        <dbReference type="SAM" id="MobiDB-lite"/>
    </source>
</evidence>
<comment type="subcellular location">
    <subcellularLocation>
        <location evidence="1">Nucleus</location>
    </subcellularLocation>
</comment>
<evidence type="ECO:0000256" key="4">
    <source>
        <dbReference type="ARBA" id="ARBA00023015"/>
    </source>
</evidence>
<evidence type="ECO:0000256" key="1">
    <source>
        <dbReference type="ARBA" id="ARBA00004123"/>
    </source>
</evidence>
<evidence type="ECO:0000256" key="3">
    <source>
        <dbReference type="ARBA" id="ARBA00023012"/>
    </source>
</evidence>
<evidence type="ECO:0000313" key="11">
    <source>
        <dbReference type="EMBL" id="KZM97682.1"/>
    </source>
</evidence>
<keyword evidence="7" id="KW-0539">Nucleus</keyword>
<evidence type="ECO:0000256" key="2">
    <source>
        <dbReference type="ARBA" id="ARBA00010330"/>
    </source>
</evidence>
<feature type="compositionally biased region" description="Basic and acidic residues" evidence="9">
    <location>
        <begin position="1"/>
        <end position="11"/>
    </location>
</feature>
<feature type="compositionally biased region" description="Low complexity" evidence="9">
    <location>
        <begin position="631"/>
        <end position="650"/>
    </location>
</feature>
<feature type="region of interest" description="Disordered" evidence="9">
    <location>
        <begin position="629"/>
        <end position="703"/>
    </location>
</feature>
<feature type="compositionally biased region" description="Polar residues" evidence="9">
    <location>
        <begin position="252"/>
        <end position="266"/>
    </location>
</feature>
<dbReference type="PANTHER" id="PTHR43874">
    <property type="entry name" value="TWO-COMPONENT RESPONSE REGULATOR"/>
    <property type="match status" value="1"/>
</dbReference>
<dbReference type="GO" id="GO:0005634">
    <property type="term" value="C:nucleus"/>
    <property type="evidence" value="ECO:0007669"/>
    <property type="project" value="UniProtKB-SubCell"/>
</dbReference>
<dbReference type="GO" id="GO:0009736">
    <property type="term" value="P:cytokinin-activated signaling pathway"/>
    <property type="evidence" value="ECO:0007669"/>
    <property type="project" value="InterPro"/>
</dbReference>
<evidence type="ECO:0000256" key="6">
    <source>
        <dbReference type="ARBA" id="ARBA00023163"/>
    </source>
</evidence>
<comment type="similarity">
    <text evidence="2">Belongs to the ARR-like family.</text>
</comment>
<dbReference type="Gene3D" id="3.40.50.2300">
    <property type="match status" value="1"/>
</dbReference>
<feature type="domain" description="Response regulatory" evidence="10">
    <location>
        <begin position="84"/>
        <end position="202"/>
    </location>
</feature>
<dbReference type="EMBL" id="LNRQ01000004">
    <property type="protein sequence ID" value="KZM97682.1"/>
    <property type="molecule type" value="Genomic_DNA"/>
</dbReference>
<dbReference type="InterPro" id="IPR045279">
    <property type="entry name" value="ARR-like"/>
</dbReference>
<dbReference type="InterPro" id="IPR001789">
    <property type="entry name" value="Sig_transdc_resp-reg_receiver"/>
</dbReference>
<gene>
    <name evidence="11" type="ORF">DCAR_014956</name>
</gene>
<evidence type="ECO:0000256" key="8">
    <source>
        <dbReference type="PROSITE-ProRule" id="PRU00169"/>
    </source>
</evidence>
<protein>
    <recommendedName>
        <fullName evidence="10">Response regulatory domain-containing protein</fullName>
    </recommendedName>
</protein>
<organism evidence="11">
    <name type="scientific">Daucus carota subsp. sativus</name>
    <name type="common">Carrot</name>
    <dbReference type="NCBI Taxonomy" id="79200"/>
    <lineage>
        <taxon>Eukaryota</taxon>
        <taxon>Viridiplantae</taxon>
        <taxon>Streptophyta</taxon>
        <taxon>Embryophyta</taxon>
        <taxon>Tracheophyta</taxon>
        <taxon>Spermatophyta</taxon>
        <taxon>Magnoliopsida</taxon>
        <taxon>eudicotyledons</taxon>
        <taxon>Gunneridae</taxon>
        <taxon>Pentapetalae</taxon>
        <taxon>asterids</taxon>
        <taxon>campanulids</taxon>
        <taxon>Apiales</taxon>
        <taxon>Apiaceae</taxon>
        <taxon>Apioideae</taxon>
        <taxon>Scandiceae</taxon>
        <taxon>Daucinae</taxon>
        <taxon>Daucus</taxon>
        <taxon>Daucus sect. Daucus</taxon>
    </lineage>
</organism>
<evidence type="ECO:0000256" key="5">
    <source>
        <dbReference type="ARBA" id="ARBA00023108"/>
    </source>
</evidence>
<evidence type="ECO:0000256" key="7">
    <source>
        <dbReference type="ARBA" id="ARBA00023242"/>
    </source>
</evidence>
<dbReference type="InterPro" id="IPR011006">
    <property type="entry name" value="CheY-like_superfamily"/>
</dbReference>